<reference evidence="7 8" key="1">
    <citation type="submission" date="2023-11" db="EMBL/GenBank/DDBJ databases">
        <title>A Novel Polar Bacteriovorax (B. antarcticus) Isolated from the Biocrust in Antarctica.</title>
        <authorList>
            <person name="Mun W."/>
            <person name="Choi S.Y."/>
            <person name="Mitchell R.J."/>
        </authorList>
    </citation>
    <scope>NUCLEOTIDE SEQUENCE [LARGE SCALE GENOMIC DNA]</scope>
    <source>
        <strain evidence="7 8">PP10</strain>
    </source>
</reference>
<dbReference type="EMBL" id="JAYGJQ010000003">
    <property type="protein sequence ID" value="MEA9358099.1"/>
    <property type="molecule type" value="Genomic_DNA"/>
</dbReference>
<dbReference type="InterPro" id="IPR033704">
    <property type="entry name" value="dUTPase_trimeric"/>
</dbReference>
<dbReference type="HAMAP" id="MF_00116">
    <property type="entry name" value="dUTPase_bact"/>
    <property type="match status" value="1"/>
</dbReference>
<accession>A0ABU5VYG3</accession>
<protein>
    <recommendedName>
        <fullName evidence="5">Deoxyuridine 5'-triphosphate nucleotidohydrolase</fullName>
        <shortName evidence="5">dUTPase</shortName>
        <ecNumber evidence="5">3.6.1.23</ecNumber>
    </recommendedName>
    <alternativeName>
        <fullName evidence="5">dUTP pyrophosphatase</fullName>
    </alternativeName>
</protein>
<sequence>MFKPVTVKVKKLSHYDESFPLPSYETTGAAGADVRASLGAGEKLLIKPGERVLVTTGLSMEIPMGYEVQVRPRSGLSYKTGLMVLNSPGTIDSDYRGEVKVILGNLGKVDEVINHGDRIAQLVLAPVTQAHYEVSTDELTETARGAGGFGSTGKQ</sequence>
<dbReference type="Pfam" id="PF00692">
    <property type="entry name" value="dUTPase"/>
    <property type="match status" value="1"/>
</dbReference>
<evidence type="ECO:0000256" key="3">
    <source>
        <dbReference type="ARBA" id="ARBA00023080"/>
    </source>
</evidence>
<dbReference type="SUPFAM" id="SSF51283">
    <property type="entry name" value="dUTPase-like"/>
    <property type="match status" value="1"/>
</dbReference>
<dbReference type="PANTHER" id="PTHR11241">
    <property type="entry name" value="DEOXYURIDINE 5'-TRIPHOSPHATE NUCLEOTIDOHYDROLASE"/>
    <property type="match status" value="1"/>
</dbReference>
<keyword evidence="3 5" id="KW-0546">Nucleotide metabolism</keyword>
<evidence type="ECO:0000313" key="8">
    <source>
        <dbReference type="Proteomes" id="UP001302274"/>
    </source>
</evidence>
<evidence type="ECO:0000259" key="6">
    <source>
        <dbReference type="Pfam" id="PF00692"/>
    </source>
</evidence>
<feature type="binding site" evidence="5">
    <location>
        <begin position="90"/>
        <end position="92"/>
    </location>
    <ligand>
        <name>substrate</name>
    </ligand>
</feature>
<feature type="binding site" evidence="5">
    <location>
        <begin position="73"/>
        <end position="75"/>
    </location>
    <ligand>
        <name>substrate</name>
    </ligand>
</feature>
<comment type="caution">
    <text evidence="7">The sequence shown here is derived from an EMBL/GenBank/DDBJ whole genome shotgun (WGS) entry which is preliminary data.</text>
</comment>
<comment type="catalytic activity">
    <reaction evidence="4 5">
        <text>dUTP + H2O = dUMP + diphosphate + H(+)</text>
        <dbReference type="Rhea" id="RHEA:10248"/>
        <dbReference type="ChEBI" id="CHEBI:15377"/>
        <dbReference type="ChEBI" id="CHEBI:15378"/>
        <dbReference type="ChEBI" id="CHEBI:33019"/>
        <dbReference type="ChEBI" id="CHEBI:61555"/>
        <dbReference type="ChEBI" id="CHEBI:246422"/>
        <dbReference type="EC" id="3.6.1.23"/>
    </reaction>
</comment>
<dbReference type="EC" id="3.6.1.23" evidence="5"/>
<keyword evidence="5" id="KW-0460">Magnesium</keyword>
<gene>
    <name evidence="5 7" type="primary">dut</name>
    <name evidence="7" type="ORF">SHI21_17835</name>
</gene>
<evidence type="ECO:0000313" key="7">
    <source>
        <dbReference type="EMBL" id="MEA9358099.1"/>
    </source>
</evidence>
<dbReference type="RefSeq" id="WP_323578367.1">
    <property type="nucleotide sequence ID" value="NZ_JAYGJQ010000003.1"/>
</dbReference>
<feature type="domain" description="dUTPase-like" evidence="6">
    <location>
        <begin position="19"/>
        <end position="153"/>
    </location>
</feature>
<keyword evidence="5" id="KW-0479">Metal-binding</keyword>
<comment type="pathway">
    <text evidence="5">Pyrimidine metabolism; dUMP biosynthesis; dUMP from dCTP (dUTP route): step 2/2.</text>
</comment>
<dbReference type="NCBIfam" id="NF001862">
    <property type="entry name" value="PRK00601.1"/>
    <property type="match status" value="1"/>
</dbReference>
<comment type="caution">
    <text evidence="5">Lacks conserved residue(s) required for the propagation of feature annotation.</text>
</comment>
<name>A0ABU5VYG3_9BACT</name>
<organism evidence="7 8">
    <name type="scientific">Bacteriovorax antarcticus</name>
    <dbReference type="NCBI Taxonomy" id="3088717"/>
    <lineage>
        <taxon>Bacteria</taxon>
        <taxon>Pseudomonadati</taxon>
        <taxon>Bdellovibrionota</taxon>
        <taxon>Bacteriovoracia</taxon>
        <taxon>Bacteriovoracales</taxon>
        <taxon>Bacteriovoracaceae</taxon>
        <taxon>Bacteriovorax</taxon>
    </lineage>
</organism>
<evidence type="ECO:0000256" key="2">
    <source>
        <dbReference type="ARBA" id="ARBA00022801"/>
    </source>
</evidence>
<comment type="cofactor">
    <cofactor evidence="5">
        <name>Mg(2+)</name>
        <dbReference type="ChEBI" id="CHEBI:18420"/>
    </cofactor>
</comment>
<dbReference type="InterPro" id="IPR008181">
    <property type="entry name" value="dUTPase"/>
</dbReference>
<dbReference type="NCBIfam" id="TIGR00576">
    <property type="entry name" value="dut"/>
    <property type="match status" value="1"/>
</dbReference>
<evidence type="ECO:0000256" key="5">
    <source>
        <dbReference type="HAMAP-Rule" id="MF_00116"/>
    </source>
</evidence>
<dbReference type="Proteomes" id="UP001302274">
    <property type="component" value="Unassembled WGS sequence"/>
</dbReference>
<feature type="binding site" evidence="5">
    <location>
        <position position="86"/>
    </location>
    <ligand>
        <name>substrate</name>
    </ligand>
</feature>
<dbReference type="InterPro" id="IPR029054">
    <property type="entry name" value="dUTPase-like"/>
</dbReference>
<comment type="function">
    <text evidence="5">This enzyme is involved in nucleotide metabolism: it produces dUMP, the immediate precursor of thymidine nucleotides and it decreases the intracellular concentration of dUTP so that uracil cannot be incorporated into DNA.</text>
</comment>
<dbReference type="InterPro" id="IPR036157">
    <property type="entry name" value="dUTPase-like_sf"/>
</dbReference>
<dbReference type="GO" id="GO:0004170">
    <property type="term" value="F:dUTP diphosphatase activity"/>
    <property type="evidence" value="ECO:0007669"/>
    <property type="project" value="UniProtKB-EC"/>
</dbReference>
<keyword evidence="8" id="KW-1185">Reference proteome</keyword>
<proteinExistence type="inferred from homology"/>
<comment type="similarity">
    <text evidence="1 5">Belongs to the dUTPase family.</text>
</comment>
<evidence type="ECO:0000256" key="1">
    <source>
        <dbReference type="ARBA" id="ARBA00006581"/>
    </source>
</evidence>
<dbReference type="CDD" id="cd07557">
    <property type="entry name" value="trimeric_dUTPase"/>
    <property type="match status" value="1"/>
</dbReference>
<evidence type="ECO:0000256" key="4">
    <source>
        <dbReference type="ARBA" id="ARBA00047686"/>
    </source>
</evidence>
<dbReference type="PANTHER" id="PTHR11241:SF0">
    <property type="entry name" value="DEOXYURIDINE 5'-TRIPHOSPHATE NUCLEOTIDOHYDROLASE"/>
    <property type="match status" value="1"/>
</dbReference>
<dbReference type="Gene3D" id="2.70.40.10">
    <property type="match status" value="1"/>
</dbReference>
<keyword evidence="2 5" id="KW-0378">Hydrolase</keyword>